<dbReference type="PROSITE" id="PS51677">
    <property type="entry name" value="NODB"/>
    <property type="match status" value="1"/>
</dbReference>
<evidence type="ECO:0000313" key="4">
    <source>
        <dbReference type="EMBL" id="MCW3785480.1"/>
    </source>
</evidence>
<keyword evidence="1 2" id="KW-0732">Signal</keyword>
<feature type="signal peptide" evidence="2">
    <location>
        <begin position="1"/>
        <end position="21"/>
    </location>
</feature>
<dbReference type="GO" id="GO:0016810">
    <property type="term" value="F:hydrolase activity, acting on carbon-nitrogen (but not peptide) bonds"/>
    <property type="evidence" value="ECO:0007669"/>
    <property type="project" value="InterPro"/>
</dbReference>
<dbReference type="InterPro" id="IPR051398">
    <property type="entry name" value="Polysacch_Deacetylase"/>
</dbReference>
<dbReference type="Gene3D" id="3.20.20.370">
    <property type="entry name" value="Glycoside hydrolase/deacetylase"/>
    <property type="match status" value="1"/>
</dbReference>
<organism evidence="4 5">
    <name type="scientific">Plebeiibacterium sediminum</name>
    <dbReference type="NCBI Taxonomy" id="2992112"/>
    <lineage>
        <taxon>Bacteria</taxon>
        <taxon>Pseudomonadati</taxon>
        <taxon>Bacteroidota</taxon>
        <taxon>Bacteroidia</taxon>
        <taxon>Marinilabiliales</taxon>
        <taxon>Marinilabiliaceae</taxon>
        <taxon>Plebeiibacterium</taxon>
    </lineage>
</organism>
<dbReference type="Proteomes" id="UP001209229">
    <property type="component" value="Unassembled WGS sequence"/>
</dbReference>
<dbReference type="RefSeq" id="WP_301189051.1">
    <property type="nucleotide sequence ID" value="NZ_JAPDPJ010000003.1"/>
</dbReference>
<feature type="domain" description="NodB homology" evidence="3">
    <location>
        <begin position="32"/>
        <end position="250"/>
    </location>
</feature>
<keyword evidence="5" id="KW-1185">Reference proteome</keyword>
<dbReference type="EMBL" id="JAPDPJ010000003">
    <property type="protein sequence ID" value="MCW3785480.1"/>
    <property type="molecule type" value="Genomic_DNA"/>
</dbReference>
<name>A0AAE3M294_9BACT</name>
<dbReference type="InterPro" id="IPR011330">
    <property type="entry name" value="Glyco_hydro/deAcase_b/a-brl"/>
</dbReference>
<reference evidence="4" key="1">
    <citation type="submission" date="2022-10" db="EMBL/GenBank/DDBJ databases">
        <authorList>
            <person name="Yu W.X."/>
        </authorList>
    </citation>
    <scope>NUCLEOTIDE SEQUENCE</scope>
    <source>
        <strain evidence="4">AAT</strain>
    </source>
</reference>
<gene>
    <name evidence="4" type="ORF">OM075_03320</name>
</gene>
<dbReference type="GO" id="GO:0005975">
    <property type="term" value="P:carbohydrate metabolic process"/>
    <property type="evidence" value="ECO:0007669"/>
    <property type="project" value="InterPro"/>
</dbReference>
<dbReference type="SUPFAM" id="SSF88713">
    <property type="entry name" value="Glycoside hydrolase/deacetylase"/>
    <property type="match status" value="1"/>
</dbReference>
<proteinExistence type="predicted"/>
<accession>A0AAE3M294</accession>
<dbReference type="PANTHER" id="PTHR34216:SF11">
    <property type="entry name" value="CHITOOLIGOSACCHARIDE DEACETYLASE"/>
    <property type="match status" value="1"/>
</dbReference>
<evidence type="ECO:0000259" key="3">
    <source>
        <dbReference type="PROSITE" id="PS51677"/>
    </source>
</evidence>
<dbReference type="InterPro" id="IPR002509">
    <property type="entry name" value="NODB_dom"/>
</dbReference>
<evidence type="ECO:0000256" key="1">
    <source>
        <dbReference type="ARBA" id="ARBA00022729"/>
    </source>
</evidence>
<dbReference type="AlphaFoldDB" id="A0AAE3M294"/>
<feature type="chain" id="PRO_5041989653" evidence="2">
    <location>
        <begin position="22"/>
        <end position="266"/>
    </location>
</feature>
<evidence type="ECO:0000256" key="2">
    <source>
        <dbReference type="SAM" id="SignalP"/>
    </source>
</evidence>
<dbReference type="CDD" id="cd10967">
    <property type="entry name" value="CE4_GLA_like_6s"/>
    <property type="match status" value="1"/>
</dbReference>
<dbReference type="Pfam" id="PF01522">
    <property type="entry name" value="Polysacc_deac_1"/>
    <property type="match status" value="1"/>
</dbReference>
<comment type="caution">
    <text evidence="4">The sequence shown here is derived from an EMBL/GenBank/DDBJ whole genome shotgun (WGS) entry which is preliminary data.</text>
</comment>
<protein>
    <submittedName>
        <fullName evidence="4">Polysaccharide deacetylase family protein</fullName>
    </submittedName>
</protein>
<sequence length="266" mass="30085">MKLIYSFCAITFFLFTTVINAQKHDKWNGKQCAVVLTYDDALNVHLDHVIPCLDSGNLKGTFYLQGESPVIKNRMNEWRLASENGHELGNHSLTHPCTGQLKGREWVSDEKDLSKYSVYRAVNEILITNTLLQAIDGKQERTFAYPCGDAFIDTVNYYESLQNEFVGARGVKSGMQHINEVDLKDIQCYMMNGQTGAEMIDLVKQATKTHTLLVFLFHGVGGEHSLNVSLEAHQELIQYLAKQQKKIWVAPLAEVAAFIKKEQDNI</sequence>
<evidence type="ECO:0000313" key="5">
    <source>
        <dbReference type="Proteomes" id="UP001209229"/>
    </source>
</evidence>
<dbReference type="PANTHER" id="PTHR34216">
    <property type="match status" value="1"/>
</dbReference>